<protein>
    <recommendedName>
        <fullName evidence="4">Decaprenyl-diphosphate synthase subunit 2</fullName>
    </recommendedName>
</protein>
<comment type="similarity">
    <text evidence="1">Belongs to the FPP/GGPP synthase family.</text>
</comment>
<gene>
    <name evidence="2" type="ORF">Zmor_013893</name>
</gene>
<accession>A0AA38IDU5</accession>
<dbReference type="AlphaFoldDB" id="A0AA38IDU5"/>
<comment type="caution">
    <text evidence="2">The sequence shown here is derived from an EMBL/GenBank/DDBJ whole genome shotgun (WGS) entry which is preliminary data.</text>
</comment>
<proteinExistence type="inferred from homology"/>
<organism evidence="2 3">
    <name type="scientific">Zophobas morio</name>
    <dbReference type="NCBI Taxonomy" id="2755281"/>
    <lineage>
        <taxon>Eukaryota</taxon>
        <taxon>Metazoa</taxon>
        <taxon>Ecdysozoa</taxon>
        <taxon>Arthropoda</taxon>
        <taxon>Hexapoda</taxon>
        <taxon>Insecta</taxon>
        <taxon>Pterygota</taxon>
        <taxon>Neoptera</taxon>
        <taxon>Endopterygota</taxon>
        <taxon>Coleoptera</taxon>
        <taxon>Polyphaga</taxon>
        <taxon>Cucujiformia</taxon>
        <taxon>Tenebrionidae</taxon>
        <taxon>Zophobas</taxon>
    </lineage>
</organism>
<dbReference type="GO" id="GO:1990234">
    <property type="term" value="C:transferase complex"/>
    <property type="evidence" value="ECO:0007669"/>
    <property type="project" value="TreeGrafter"/>
</dbReference>
<dbReference type="Pfam" id="PF00348">
    <property type="entry name" value="polyprenyl_synt"/>
    <property type="match status" value="1"/>
</dbReference>
<dbReference type="Gene3D" id="1.10.600.10">
    <property type="entry name" value="Farnesyl Diphosphate Synthase"/>
    <property type="match status" value="1"/>
</dbReference>
<dbReference type="SUPFAM" id="SSF48576">
    <property type="entry name" value="Terpenoid synthases"/>
    <property type="match status" value="1"/>
</dbReference>
<keyword evidence="3" id="KW-1185">Reference proteome</keyword>
<dbReference type="GO" id="GO:0004659">
    <property type="term" value="F:prenyltransferase activity"/>
    <property type="evidence" value="ECO:0007669"/>
    <property type="project" value="InterPro"/>
</dbReference>
<dbReference type="GO" id="GO:0006744">
    <property type="term" value="P:ubiquinone biosynthetic process"/>
    <property type="evidence" value="ECO:0007669"/>
    <property type="project" value="TreeGrafter"/>
</dbReference>
<name>A0AA38IDU5_9CUCU</name>
<evidence type="ECO:0000313" key="2">
    <source>
        <dbReference type="EMBL" id="KAJ3654722.1"/>
    </source>
</evidence>
<evidence type="ECO:0008006" key="4">
    <source>
        <dbReference type="Google" id="ProtNLM"/>
    </source>
</evidence>
<dbReference type="PANTHER" id="PTHR12001:SF55">
    <property type="entry name" value="ALL TRANS-POLYPRENYL-DIPHOSPHATE SYNTHASE PDSS2"/>
    <property type="match status" value="1"/>
</dbReference>
<dbReference type="GO" id="GO:0005739">
    <property type="term" value="C:mitochondrion"/>
    <property type="evidence" value="ECO:0007669"/>
    <property type="project" value="TreeGrafter"/>
</dbReference>
<reference evidence="2" key="1">
    <citation type="journal article" date="2023" name="G3 (Bethesda)">
        <title>Whole genome assemblies of Zophobas morio and Tenebrio molitor.</title>
        <authorList>
            <person name="Kaur S."/>
            <person name="Stinson S.A."/>
            <person name="diCenzo G.C."/>
        </authorList>
    </citation>
    <scope>NUCLEOTIDE SEQUENCE</scope>
    <source>
        <strain evidence="2">QUZm001</strain>
    </source>
</reference>
<dbReference type="EMBL" id="JALNTZ010000004">
    <property type="protein sequence ID" value="KAJ3654722.1"/>
    <property type="molecule type" value="Genomic_DNA"/>
</dbReference>
<dbReference type="InterPro" id="IPR008949">
    <property type="entry name" value="Isoprenoid_synthase_dom_sf"/>
</dbReference>
<dbReference type="Proteomes" id="UP001168821">
    <property type="component" value="Unassembled WGS sequence"/>
</dbReference>
<dbReference type="GO" id="GO:0042811">
    <property type="term" value="P:pheromone biosynthetic process"/>
    <property type="evidence" value="ECO:0007669"/>
    <property type="project" value="UniProtKB-ARBA"/>
</dbReference>
<keyword evidence="1" id="KW-0808">Transferase</keyword>
<evidence type="ECO:0000313" key="3">
    <source>
        <dbReference type="Proteomes" id="UP001168821"/>
    </source>
</evidence>
<dbReference type="InterPro" id="IPR000092">
    <property type="entry name" value="Polyprenyl_synt"/>
</dbReference>
<dbReference type="PANTHER" id="PTHR12001">
    <property type="entry name" value="GERANYLGERANYL PYROPHOSPHATE SYNTHASE"/>
    <property type="match status" value="1"/>
</dbReference>
<evidence type="ECO:0000256" key="1">
    <source>
        <dbReference type="RuleBase" id="RU004466"/>
    </source>
</evidence>
<dbReference type="GO" id="GO:0008299">
    <property type="term" value="P:isoprenoid biosynthetic process"/>
    <property type="evidence" value="ECO:0007669"/>
    <property type="project" value="InterPro"/>
</dbReference>
<sequence length="397" mass="44677">MKSLCKLFAACSKQTFRTSTLYTNTKIRMYKMDRRLEFSSVIKEAEKVVGYPVSFLNLRVILNDEIANILSYTKKLIEMKHPLVQTLSNLVFQNEQKTFGLIVLLMSKVAGLSGNFRESEYDRGTDILHSQRVIAEVIEMIKTGHLMHTSLSNIDASTKNVLDINFGNKLALLYGDYLLAISSSELARLKNHQVQQIISSALRDLAESQFFGLRDPQNNPIPSKPLPEQKDVKIPNEFGVEPLKFEDVLGNMQAEWTLRNILCSGSLLAKCCQGSLILADHEFFVPKLAYIFGRNLALAWQASLEKVQIKEETFSLVSAPVMLHLQHDPSLYTEIEKGLSDQKKVNYDLIRKVVMSGPGLDKTDQLKKEFSDAALNVLNNFSDSGSKTVLINIIKAL</sequence>